<dbReference type="HOGENOM" id="CLU_134528_0_0_1"/>
<dbReference type="EMBL" id="KN831973">
    <property type="protein sequence ID" value="KIO04107.1"/>
    <property type="molecule type" value="Genomic_DNA"/>
</dbReference>
<keyword evidence="3" id="KW-1185">Reference proteome</keyword>
<dbReference type="OrthoDB" id="3165590at2759"/>
<protein>
    <submittedName>
        <fullName evidence="2">Uncharacterized protein</fullName>
    </submittedName>
</protein>
<reference evidence="2 3" key="1">
    <citation type="submission" date="2014-04" db="EMBL/GenBank/DDBJ databases">
        <authorList>
            <consortium name="DOE Joint Genome Institute"/>
            <person name="Kuo A."/>
            <person name="Kohler A."/>
            <person name="Costa M.D."/>
            <person name="Nagy L.G."/>
            <person name="Floudas D."/>
            <person name="Copeland A."/>
            <person name="Barry K.W."/>
            <person name="Cichocki N."/>
            <person name="Veneault-Fourrey C."/>
            <person name="LaButti K."/>
            <person name="Lindquist E.A."/>
            <person name="Lipzen A."/>
            <person name="Lundell T."/>
            <person name="Morin E."/>
            <person name="Murat C."/>
            <person name="Sun H."/>
            <person name="Tunlid A."/>
            <person name="Henrissat B."/>
            <person name="Grigoriev I.V."/>
            <person name="Hibbett D.S."/>
            <person name="Martin F."/>
            <person name="Nordberg H.P."/>
            <person name="Cantor M.N."/>
            <person name="Hua S.X."/>
        </authorList>
    </citation>
    <scope>NUCLEOTIDE SEQUENCE [LARGE SCALE GENOMIC DNA]</scope>
    <source>
        <strain evidence="2 3">Marx 270</strain>
    </source>
</reference>
<proteinExistence type="predicted"/>
<accession>A0A0C3K3J0</accession>
<feature type="compositionally biased region" description="Low complexity" evidence="1">
    <location>
        <begin position="65"/>
        <end position="79"/>
    </location>
</feature>
<evidence type="ECO:0000256" key="1">
    <source>
        <dbReference type="SAM" id="MobiDB-lite"/>
    </source>
</evidence>
<feature type="region of interest" description="Disordered" evidence="1">
    <location>
        <begin position="1"/>
        <end position="89"/>
    </location>
</feature>
<dbReference type="Proteomes" id="UP000054217">
    <property type="component" value="Unassembled WGS sequence"/>
</dbReference>
<name>A0A0C3K3J0_PISTI</name>
<reference evidence="3" key="2">
    <citation type="submission" date="2015-01" db="EMBL/GenBank/DDBJ databases">
        <title>Evolutionary Origins and Diversification of the Mycorrhizal Mutualists.</title>
        <authorList>
            <consortium name="DOE Joint Genome Institute"/>
            <consortium name="Mycorrhizal Genomics Consortium"/>
            <person name="Kohler A."/>
            <person name="Kuo A."/>
            <person name="Nagy L.G."/>
            <person name="Floudas D."/>
            <person name="Copeland A."/>
            <person name="Barry K.W."/>
            <person name="Cichocki N."/>
            <person name="Veneault-Fourrey C."/>
            <person name="LaButti K."/>
            <person name="Lindquist E.A."/>
            <person name="Lipzen A."/>
            <person name="Lundell T."/>
            <person name="Morin E."/>
            <person name="Murat C."/>
            <person name="Riley R."/>
            <person name="Ohm R."/>
            <person name="Sun H."/>
            <person name="Tunlid A."/>
            <person name="Henrissat B."/>
            <person name="Grigoriev I.V."/>
            <person name="Hibbett D.S."/>
            <person name="Martin F."/>
        </authorList>
    </citation>
    <scope>NUCLEOTIDE SEQUENCE [LARGE SCALE GENOMIC DNA]</scope>
    <source>
        <strain evidence="3">Marx 270</strain>
    </source>
</reference>
<organism evidence="2 3">
    <name type="scientific">Pisolithus tinctorius Marx 270</name>
    <dbReference type="NCBI Taxonomy" id="870435"/>
    <lineage>
        <taxon>Eukaryota</taxon>
        <taxon>Fungi</taxon>
        <taxon>Dikarya</taxon>
        <taxon>Basidiomycota</taxon>
        <taxon>Agaricomycotina</taxon>
        <taxon>Agaricomycetes</taxon>
        <taxon>Agaricomycetidae</taxon>
        <taxon>Boletales</taxon>
        <taxon>Sclerodermatineae</taxon>
        <taxon>Pisolithaceae</taxon>
        <taxon>Pisolithus</taxon>
    </lineage>
</organism>
<dbReference type="InParanoid" id="A0A0C3K3J0"/>
<evidence type="ECO:0000313" key="3">
    <source>
        <dbReference type="Proteomes" id="UP000054217"/>
    </source>
</evidence>
<sequence>MPRRPPPSALRLFHGPLPPRSEPKHRLPSVPSPTFYPQGALPHQPSPPPRAKPSSTRVACSELDTSMCGPSPTSSPCSTTKRRRGPWDHSSSIELRVDVDSLLAVPKPVVVYA</sequence>
<dbReference type="AlphaFoldDB" id="A0A0C3K3J0"/>
<gene>
    <name evidence="2" type="ORF">M404DRAFT_1000921</name>
</gene>
<evidence type="ECO:0000313" key="2">
    <source>
        <dbReference type="EMBL" id="KIO04107.1"/>
    </source>
</evidence>